<protein>
    <submittedName>
        <fullName evidence="2">Uncharacterized protein</fullName>
    </submittedName>
</protein>
<dbReference type="AlphaFoldDB" id="R4YZ02"/>
<name>R4YZ02_9ACTN</name>
<keyword evidence="3" id="KW-1185">Reference proteome</keyword>
<organism evidence="2 3">
    <name type="scientific">Candidatus Neomicrothrix parvicella RN1</name>
    <dbReference type="NCBI Taxonomy" id="1229780"/>
    <lineage>
        <taxon>Bacteria</taxon>
        <taxon>Bacillati</taxon>
        <taxon>Actinomycetota</taxon>
        <taxon>Acidimicrobiia</taxon>
        <taxon>Acidimicrobiales</taxon>
        <taxon>Microthrixaceae</taxon>
        <taxon>Candidatus Neomicrothrix</taxon>
    </lineage>
</organism>
<feature type="region of interest" description="Disordered" evidence="1">
    <location>
        <begin position="1"/>
        <end position="72"/>
    </location>
</feature>
<reference evidence="2 3" key="1">
    <citation type="journal article" date="2013" name="ISME J.">
        <title>Metabolic model for the filamentous 'Candidatus Microthrix parvicella' based on genomic and metagenomic analyses.</title>
        <authorList>
            <person name="Jon McIlroy S."/>
            <person name="Kristiansen R."/>
            <person name="Albertsen M."/>
            <person name="Michael Karst S."/>
            <person name="Rossetti S."/>
            <person name="Lund Nielsen J."/>
            <person name="Tandoi V."/>
            <person name="James Seviour R."/>
            <person name="Nielsen P.H."/>
        </authorList>
    </citation>
    <scope>NUCLEOTIDE SEQUENCE [LARGE SCALE GENOMIC DNA]</scope>
    <source>
        <strain evidence="2 3">RN1</strain>
    </source>
</reference>
<accession>R4YZ02</accession>
<sequence>MSVDVINHPLSEILGAPHSTSRRPNPPPGANDSDAPPDAPDSQQSAACNPAPSTAPGIAQRTGPTAPQSGPC</sequence>
<evidence type="ECO:0000256" key="1">
    <source>
        <dbReference type="SAM" id="MobiDB-lite"/>
    </source>
</evidence>
<dbReference type="HOGENOM" id="CLU_2714890_0_0_11"/>
<dbReference type="EMBL" id="CANL01000022">
    <property type="protein sequence ID" value="CCM63804.1"/>
    <property type="molecule type" value="Genomic_DNA"/>
</dbReference>
<evidence type="ECO:0000313" key="3">
    <source>
        <dbReference type="Proteomes" id="UP000018291"/>
    </source>
</evidence>
<feature type="compositionally biased region" description="Polar residues" evidence="1">
    <location>
        <begin position="62"/>
        <end position="72"/>
    </location>
</feature>
<comment type="caution">
    <text evidence="2">The sequence shown here is derived from an EMBL/GenBank/DDBJ whole genome shotgun (WGS) entry which is preliminary data.</text>
</comment>
<feature type="compositionally biased region" description="Low complexity" evidence="1">
    <location>
        <begin position="30"/>
        <end position="47"/>
    </location>
</feature>
<proteinExistence type="predicted"/>
<gene>
    <name evidence="2" type="ORF">BN381_290172</name>
</gene>
<evidence type="ECO:0000313" key="2">
    <source>
        <dbReference type="EMBL" id="CCM63804.1"/>
    </source>
</evidence>
<dbReference type="Proteomes" id="UP000018291">
    <property type="component" value="Unassembled WGS sequence"/>
</dbReference>